<comment type="caution">
    <text evidence="1">The sequence shown here is derived from an EMBL/GenBank/DDBJ whole genome shotgun (WGS) entry which is preliminary data.</text>
</comment>
<reference evidence="1" key="2">
    <citation type="submission" date="2020-09" db="EMBL/GenBank/DDBJ databases">
        <authorList>
            <person name="Sun Q."/>
            <person name="Kim S."/>
        </authorList>
    </citation>
    <scope>NUCLEOTIDE SEQUENCE</scope>
    <source>
        <strain evidence="1">KCTC 12711</strain>
    </source>
</reference>
<evidence type="ECO:0000313" key="2">
    <source>
        <dbReference type="Proteomes" id="UP000614811"/>
    </source>
</evidence>
<dbReference type="Proteomes" id="UP000614811">
    <property type="component" value="Unassembled WGS sequence"/>
</dbReference>
<gene>
    <name evidence="1" type="ORF">GCM10008090_35010</name>
</gene>
<accession>A0A918S478</accession>
<sequence length="112" mass="12874">MESAEELKNSLISLFPFFAEELVEEEPEEFEYREELNHHHVWRCFSYTASKELVQAEMKTVRLLSELINKSVAAGGLVENAVSTCFLEHASQIGVKKVLKPHLSQLARQELR</sequence>
<evidence type="ECO:0000313" key="1">
    <source>
        <dbReference type="EMBL" id="GHA22168.1"/>
    </source>
</evidence>
<proteinExistence type="predicted"/>
<protein>
    <submittedName>
        <fullName evidence="1">Uncharacterized protein</fullName>
    </submittedName>
</protein>
<dbReference type="RefSeq" id="WP_189403016.1">
    <property type="nucleotide sequence ID" value="NZ_BMXA01000011.1"/>
</dbReference>
<reference evidence="1" key="1">
    <citation type="journal article" date="2014" name="Int. J. Syst. Evol. Microbiol.">
        <title>Complete genome sequence of Corynebacterium casei LMG S-19264T (=DSM 44701T), isolated from a smear-ripened cheese.</title>
        <authorList>
            <consortium name="US DOE Joint Genome Institute (JGI-PGF)"/>
            <person name="Walter F."/>
            <person name="Albersmeier A."/>
            <person name="Kalinowski J."/>
            <person name="Ruckert C."/>
        </authorList>
    </citation>
    <scope>NUCLEOTIDE SEQUENCE</scope>
    <source>
        <strain evidence="1">KCTC 12711</strain>
    </source>
</reference>
<dbReference type="EMBL" id="BMXA01000011">
    <property type="protein sequence ID" value="GHA22168.1"/>
    <property type="molecule type" value="Genomic_DNA"/>
</dbReference>
<name>A0A918S478_9GAMM</name>
<dbReference type="AlphaFoldDB" id="A0A918S478"/>
<keyword evidence="2" id="KW-1185">Reference proteome</keyword>
<organism evidence="1 2">
    <name type="scientific">Arenicella chitinivorans</name>
    <dbReference type="NCBI Taxonomy" id="1329800"/>
    <lineage>
        <taxon>Bacteria</taxon>
        <taxon>Pseudomonadati</taxon>
        <taxon>Pseudomonadota</taxon>
        <taxon>Gammaproteobacteria</taxon>
        <taxon>Arenicellales</taxon>
        <taxon>Arenicellaceae</taxon>
        <taxon>Arenicella</taxon>
    </lineage>
</organism>